<evidence type="ECO:0000256" key="1">
    <source>
        <dbReference type="ARBA" id="ARBA00004479"/>
    </source>
</evidence>
<keyword evidence="4 7" id="KW-1133">Transmembrane helix</keyword>
<keyword evidence="11" id="KW-1185">Reference proteome</keyword>
<keyword evidence="5 7" id="KW-0472">Membrane</keyword>
<dbReference type="PANTHER" id="PTHR12223:SF28">
    <property type="entry name" value="LECTIN, MANNOSE BINDING 1 LIKE"/>
    <property type="match status" value="1"/>
</dbReference>
<sequence>MHITSLSLRTIAWSSIAIPAVRAQYIIDNLSFGQKAGAYISPDLRTIPHWIIQGNDDYVPQVLSDRVILTPPYPGNKRGSLWSQDPLHHSADWTAELDFRASGMDRGAGNLQFWYVKESQAHETPTSLYTAPKFDGLVLVIDQYEGHGGSVRGFLNDGTVDIKSQPDPDTLAFGKCDHAYRNRGLLSTLKLHHAEGFLEVIIDGETCFKTDKVKLPEGYYFGISASSAENPDSFEVHKFVVSTTNSVTREEPNRQRTDHQSQANQASQKIHEQQTHKQQQHGNSDMPQMLEDVLASNIRSQQDQFADLHNRIQIINNRVAEIYELVNKMHQDSENRFNDLMNRVVPMDDRSAATIRNVEKVERTTMEILRDLESKDFKDMMQQIHRALENNQEGLSKSLPLVMGAVVGSHKPSMTSFLFVAVAVQIMVTGAYIVYKKRRNSAPKKYL</sequence>
<comment type="caution">
    <text evidence="10">The sequence shown here is derived from an EMBL/GenBank/DDBJ whole genome shotgun (WGS) entry which is preliminary data.</text>
</comment>
<feature type="domain" description="L-type lectin-like" evidence="9">
    <location>
        <begin position="31"/>
        <end position="244"/>
    </location>
</feature>
<accession>A0A9P4HEG0</accession>
<organism evidence="10 11">
    <name type="scientific">Setomelanomma holmii</name>
    <dbReference type="NCBI Taxonomy" id="210430"/>
    <lineage>
        <taxon>Eukaryota</taxon>
        <taxon>Fungi</taxon>
        <taxon>Dikarya</taxon>
        <taxon>Ascomycota</taxon>
        <taxon>Pezizomycotina</taxon>
        <taxon>Dothideomycetes</taxon>
        <taxon>Pleosporomycetidae</taxon>
        <taxon>Pleosporales</taxon>
        <taxon>Pleosporineae</taxon>
        <taxon>Phaeosphaeriaceae</taxon>
        <taxon>Setomelanomma</taxon>
    </lineage>
</organism>
<feature type="compositionally biased region" description="Basic and acidic residues" evidence="6">
    <location>
        <begin position="248"/>
        <end position="259"/>
    </location>
</feature>
<evidence type="ECO:0000313" key="11">
    <source>
        <dbReference type="Proteomes" id="UP000799777"/>
    </source>
</evidence>
<dbReference type="PANTHER" id="PTHR12223">
    <property type="entry name" value="VESICULAR MANNOSE-BINDING LECTIN"/>
    <property type="match status" value="1"/>
</dbReference>
<evidence type="ECO:0000259" key="9">
    <source>
        <dbReference type="PROSITE" id="PS51328"/>
    </source>
</evidence>
<proteinExistence type="predicted"/>
<dbReference type="SUPFAM" id="SSF49899">
    <property type="entry name" value="Concanavalin A-like lectins/glucanases"/>
    <property type="match status" value="1"/>
</dbReference>
<dbReference type="GO" id="GO:0000139">
    <property type="term" value="C:Golgi membrane"/>
    <property type="evidence" value="ECO:0007669"/>
    <property type="project" value="TreeGrafter"/>
</dbReference>
<evidence type="ECO:0000313" key="10">
    <source>
        <dbReference type="EMBL" id="KAF2032075.1"/>
    </source>
</evidence>
<dbReference type="GO" id="GO:0030134">
    <property type="term" value="C:COPII-coated ER to Golgi transport vesicle"/>
    <property type="evidence" value="ECO:0007669"/>
    <property type="project" value="TreeGrafter"/>
</dbReference>
<dbReference type="Gene3D" id="2.60.120.200">
    <property type="match status" value="1"/>
</dbReference>
<feature type="transmembrane region" description="Helical" evidence="7">
    <location>
        <begin position="417"/>
        <end position="435"/>
    </location>
</feature>
<reference evidence="10" key="1">
    <citation type="journal article" date="2020" name="Stud. Mycol.">
        <title>101 Dothideomycetes genomes: a test case for predicting lifestyles and emergence of pathogens.</title>
        <authorList>
            <person name="Haridas S."/>
            <person name="Albert R."/>
            <person name="Binder M."/>
            <person name="Bloem J."/>
            <person name="Labutti K."/>
            <person name="Salamov A."/>
            <person name="Andreopoulos B."/>
            <person name="Baker S."/>
            <person name="Barry K."/>
            <person name="Bills G."/>
            <person name="Bluhm B."/>
            <person name="Cannon C."/>
            <person name="Castanera R."/>
            <person name="Culley D."/>
            <person name="Daum C."/>
            <person name="Ezra D."/>
            <person name="Gonzalez J."/>
            <person name="Henrissat B."/>
            <person name="Kuo A."/>
            <person name="Liang C."/>
            <person name="Lipzen A."/>
            <person name="Lutzoni F."/>
            <person name="Magnuson J."/>
            <person name="Mondo S."/>
            <person name="Nolan M."/>
            <person name="Ohm R."/>
            <person name="Pangilinan J."/>
            <person name="Park H.-J."/>
            <person name="Ramirez L."/>
            <person name="Alfaro M."/>
            <person name="Sun H."/>
            <person name="Tritt A."/>
            <person name="Yoshinaga Y."/>
            <person name="Zwiers L.-H."/>
            <person name="Turgeon B."/>
            <person name="Goodwin S."/>
            <person name="Spatafora J."/>
            <person name="Crous P."/>
            <person name="Grigoriev I."/>
        </authorList>
    </citation>
    <scope>NUCLEOTIDE SEQUENCE</scope>
    <source>
        <strain evidence="10">CBS 110217</strain>
    </source>
</reference>
<dbReference type="OrthoDB" id="10265193at2759"/>
<dbReference type="InterPro" id="IPR051136">
    <property type="entry name" value="Intracellular_Lectin-GPT"/>
</dbReference>
<dbReference type="Proteomes" id="UP000799777">
    <property type="component" value="Unassembled WGS sequence"/>
</dbReference>
<dbReference type="InterPro" id="IPR005052">
    <property type="entry name" value="Lectin_leg"/>
</dbReference>
<evidence type="ECO:0000256" key="7">
    <source>
        <dbReference type="SAM" id="Phobius"/>
    </source>
</evidence>
<feature type="chain" id="PRO_5040382910" evidence="8">
    <location>
        <begin position="24"/>
        <end position="447"/>
    </location>
</feature>
<keyword evidence="2 7" id="KW-0812">Transmembrane</keyword>
<gene>
    <name evidence="10" type="ORF">EK21DRAFT_61807</name>
</gene>
<evidence type="ECO:0000256" key="2">
    <source>
        <dbReference type="ARBA" id="ARBA00022692"/>
    </source>
</evidence>
<feature type="signal peptide" evidence="8">
    <location>
        <begin position="1"/>
        <end position="23"/>
    </location>
</feature>
<evidence type="ECO:0000256" key="5">
    <source>
        <dbReference type="ARBA" id="ARBA00023136"/>
    </source>
</evidence>
<comment type="subcellular location">
    <subcellularLocation>
        <location evidence="1">Membrane</location>
        <topology evidence="1">Single-pass type I membrane protein</topology>
    </subcellularLocation>
</comment>
<dbReference type="AlphaFoldDB" id="A0A9P4HEG0"/>
<dbReference type="CDD" id="cd06903">
    <property type="entry name" value="lectin_EMP46_EMP47"/>
    <property type="match status" value="1"/>
</dbReference>
<protein>
    <submittedName>
        <fullName evidence="10">Concanavalin A-like lectin/glucanase</fullName>
    </submittedName>
</protein>
<name>A0A9P4HEG0_9PLEO</name>
<dbReference type="GO" id="GO:0005793">
    <property type="term" value="C:endoplasmic reticulum-Golgi intermediate compartment"/>
    <property type="evidence" value="ECO:0007669"/>
    <property type="project" value="TreeGrafter"/>
</dbReference>
<dbReference type="GO" id="GO:0005789">
    <property type="term" value="C:endoplasmic reticulum membrane"/>
    <property type="evidence" value="ECO:0007669"/>
    <property type="project" value="TreeGrafter"/>
</dbReference>
<dbReference type="PROSITE" id="PS51328">
    <property type="entry name" value="L_LECTIN_LIKE"/>
    <property type="match status" value="1"/>
</dbReference>
<dbReference type="InterPro" id="IPR035661">
    <property type="entry name" value="EMP46/EMP47_N"/>
</dbReference>
<evidence type="ECO:0000256" key="6">
    <source>
        <dbReference type="SAM" id="MobiDB-lite"/>
    </source>
</evidence>
<keyword evidence="3 8" id="KW-0732">Signal</keyword>
<dbReference type="InterPro" id="IPR013320">
    <property type="entry name" value="ConA-like_dom_sf"/>
</dbReference>
<evidence type="ECO:0000256" key="3">
    <source>
        <dbReference type="ARBA" id="ARBA00022729"/>
    </source>
</evidence>
<dbReference type="GO" id="GO:0006888">
    <property type="term" value="P:endoplasmic reticulum to Golgi vesicle-mediated transport"/>
    <property type="evidence" value="ECO:0007669"/>
    <property type="project" value="TreeGrafter"/>
</dbReference>
<feature type="region of interest" description="Disordered" evidence="6">
    <location>
        <begin position="244"/>
        <end position="284"/>
    </location>
</feature>
<dbReference type="Pfam" id="PF03388">
    <property type="entry name" value="Lectin_leg-like"/>
    <property type="match status" value="1"/>
</dbReference>
<dbReference type="GO" id="GO:0005537">
    <property type="term" value="F:D-mannose binding"/>
    <property type="evidence" value="ECO:0007669"/>
    <property type="project" value="TreeGrafter"/>
</dbReference>
<dbReference type="EMBL" id="ML978175">
    <property type="protein sequence ID" value="KAF2032075.1"/>
    <property type="molecule type" value="Genomic_DNA"/>
</dbReference>
<evidence type="ECO:0000256" key="8">
    <source>
        <dbReference type="SAM" id="SignalP"/>
    </source>
</evidence>
<evidence type="ECO:0000256" key="4">
    <source>
        <dbReference type="ARBA" id="ARBA00022989"/>
    </source>
</evidence>